<keyword evidence="3" id="KW-1185">Reference proteome</keyword>
<sequence length="171" mass="19998">MKKHWTQDTHFVEIVGDLVNTDAVKKLDEITHHHVTTRFEHSASVAYVSYKLAKRFKKMDEREVSRAALLHDLFYYDWRETKFIEGSHAYVHPRIAAENAEKLMPLTDKQKDIIVKHMWPMTIALPKYKESFMVSCVDKYCALKEVIVLGTPRKYNQLKVLAASALFFLVK</sequence>
<organism evidence="2 3">
    <name type="scientific">Granulicatella balaenopterae</name>
    <dbReference type="NCBI Taxonomy" id="137733"/>
    <lineage>
        <taxon>Bacteria</taxon>
        <taxon>Bacillati</taxon>
        <taxon>Bacillota</taxon>
        <taxon>Bacilli</taxon>
        <taxon>Lactobacillales</taxon>
        <taxon>Carnobacteriaceae</taxon>
        <taxon>Granulicatella</taxon>
    </lineage>
</organism>
<feature type="domain" description="HD/PDEase" evidence="1">
    <location>
        <begin position="34"/>
        <end position="152"/>
    </location>
</feature>
<evidence type="ECO:0000259" key="1">
    <source>
        <dbReference type="SMART" id="SM00471"/>
    </source>
</evidence>
<dbReference type="SMART" id="SM00471">
    <property type="entry name" value="HDc"/>
    <property type="match status" value="1"/>
</dbReference>
<dbReference type="CDD" id="cd00077">
    <property type="entry name" value="HDc"/>
    <property type="match status" value="1"/>
</dbReference>
<name>A0A1H9KU97_9LACT</name>
<dbReference type="InterPro" id="IPR003607">
    <property type="entry name" value="HD/PDEase_dom"/>
</dbReference>
<dbReference type="AlphaFoldDB" id="A0A1H9KU97"/>
<dbReference type="InterPro" id="IPR006674">
    <property type="entry name" value="HD_domain"/>
</dbReference>
<evidence type="ECO:0000313" key="3">
    <source>
        <dbReference type="Proteomes" id="UP000198556"/>
    </source>
</evidence>
<dbReference type="STRING" id="137733.SAMN05421767_11531"/>
<dbReference type="Proteomes" id="UP000198556">
    <property type="component" value="Unassembled WGS sequence"/>
</dbReference>
<gene>
    <name evidence="2" type="ORF">SAMN05421767_11531</name>
</gene>
<dbReference type="SUPFAM" id="SSF109604">
    <property type="entry name" value="HD-domain/PDEase-like"/>
    <property type="match status" value="1"/>
</dbReference>
<dbReference type="OrthoDB" id="360187at2"/>
<dbReference type="Gene3D" id="1.10.3210.10">
    <property type="entry name" value="Hypothetical protein af1432"/>
    <property type="match status" value="1"/>
</dbReference>
<proteinExistence type="predicted"/>
<dbReference type="RefSeq" id="WP_089746567.1">
    <property type="nucleotide sequence ID" value="NZ_FOGF01000015.1"/>
</dbReference>
<dbReference type="EMBL" id="FOGF01000015">
    <property type="protein sequence ID" value="SER02373.1"/>
    <property type="molecule type" value="Genomic_DNA"/>
</dbReference>
<protein>
    <recommendedName>
        <fullName evidence="1">HD/PDEase domain-containing protein</fullName>
    </recommendedName>
</protein>
<dbReference type="Pfam" id="PF01966">
    <property type="entry name" value="HD"/>
    <property type="match status" value="1"/>
</dbReference>
<accession>A0A1H9KU97</accession>
<evidence type="ECO:0000313" key="2">
    <source>
        <dbReference type="EMBL" id="SER02373.1"/>
    </source>
</evidence>
<reference evidence="2 3" key="1">
    <citation type="submission" date="2016-10" db="EMBL/GenBank/DDBJ databases">
        <authorList>
            <person name="de Groot N.N."/>
        </authorList>
    </citation>
    <scope>NUCLEOTIDE SEQUENCE [LARGE SCALE GENOMIC DNA]</scope>
    <source>
        <strain evidence="2 3">DSM 15827</strain>
    </source>
</reference>